<feature type="transmembrane region" description="Helical" evidence="5">
    <location>
        <begin position="172"/>
        <end position="193"/>
    </location>
</feature>
<dbReference type="AlphaFoldDB" id="A0A7X9P2T2"/>
<evidence type="ECO:0000256" key="2">
    <source>
        <dbReference type="ARBA" id="ARBA00022692"/>
    </source>
</evidence>
<reference evidence="7 8" key="1">
    <citation type="submission" date="2020-04" db="EMBL/GenBank/DDBJ databases">
        <title>Flammeovirga sp. SR4, a novel species isolated from seawater.</title>
        <authorList>
            <person name="Wang X."/>
        </authorList>
    </citation>
    <scope>NUCLEOTIDE SEQUENCE [LARGE SCALE GENOMIC DNA]</scope>
    <source>
        <strain evidence="7 8">ATCC 23126</strain>
    </source>
</reference>
<accession>A0A7X9P2T2</accession>
<dbReference type="NCBIfam" id="NF045576">
    <property type="entry name" value="BT_3928_fam"/>
    <property type="match status" value="1"/>
</dbReference>
<dbReference type="Proteomes" id="UP000576082">
    <property type="component" value="Unassembled WGS sequence"/>
</dbReference>
<evidence type="ECO:0000256" key="5">
    <source>
        <dbReference type="SAM" id="Phobius"/>
    </source>
</evidence>
<keyword evidence="3 5" id="KW-1133">Transmembrane helix</keyword>
<organism evidence="7 8">
    <name type="scientific">Flammeovirga aprica JL-4</name>
    <dbReference type="NCBI Taxonomy" id="694437"/>
    <lineage>
        <taxon>Bacteria</taxon>
        <taxon>Pseudomonadati</taxon>
        <taxon>Bacteroidota</taxon>
        <taxon>Cytophagia</taxon>
        <taxon>Cytophagales</taxon>
        <taxon>Flammeovirgaceae</taxon>
        <taxon>Flammeovirga</taxon>
    </lineage>
</organism>
<evidence type="ECO:0000256" key="1">
    <source>
        <dbReference type="ARBA" id="ARBA00004141"/>
    </source>
</evidence>
<evidence type="ECO:0000313" key="8">
    <source>
        <dbReference type="Proteomes" id="UP000576082"/>
    </source>
</evidence>
<proteinExistence type="predicted"/>
<evidence type="ECO:0000259" key="6">
    <source>
        <dbReference type="Pfam" id="PF07291"/>
    </source>
</evidence>
<feature type="transmembrane region" description="Helical" evidence="5">
    <location>
        <begin position="62"/>
        <end position="83"/>
    </location>
</feature>
<dbReference type="Pfam" id="PF07291">
    <property type="entry name" value="MauE"/>
    <property type="match status" value="1"/>
</dbReference>
<protein>
    <submittedName>
        <fullName evidence="7">DoxX family protein</fullName>
    </submittedName>
</protein>
<name>A0A7X9P2T2_9BACT</name>
<dbReference type="RefSeq" id="WP_169656591.1">
    <property type="nucleotide sequence ID" value="NZ_JABANE010000021.1"/>
</dbReference>
<sequence length="384" mass="43071">MKNLYRLLAIIVGLVFIASGLVKVDDPTGTAIKFEEYFHVFADDVSGTFGALEMFFLFLADWALPMSVLFSSYELVLGVALVVGYREKFSMRATLALLLFFGVLTFYSAWFNKVTDCGCFGDAIKFTPWGSFTKDIVLLVLLLGAMALKPKKAITQYGTYGGSYTVKKSAPIWKFIVVVIASVFAFGTCYYALNHLPPVDFRPYKVGANIQKMMSPEVPCESVYYMEKDGEEKMFTTYPTDPSWKFVRMEITNEEECKSLIPDYYISNTEGDDFTALTTNAQRLLVIVQNVSEIDKEEIATIKQMLTSLQGTVATMVVTSDASDFDKFMHESQWNVPYYYADATVLLAMVRANPGILLIDEGTILGKWHHNDTPSADEISQLLN</sequence>
<dbReference type="GO" id="GO:0030416">
    <property type="term" value="P:methylamine metabolic process"/>
    <property type="evidence" value="ECO:0007669"/>
    <property type="project" value="InterPro"/>
</dbReference>
<keyword evidence="2 5" id="KW-0812">Transmembrane</keyword>
<dbReference type="InterPro" id="IPR009908">
    <property type="entry name" value="Methylamine_util_MauE"/>
</dbReference>
<comment type="caution">
    <text evidence="7">The sequence shown here is derived from an EMBL/GenBank/DDBJ whole genome shotgun (WGS) entry which is preliminary data.</text>
</comment>
<feature type="domain" description="Methylamine utilisation protein MauE" evidence="6">
    <location>
        <begin position="1"/>
        <end position="146"/>
    </location>
</feature>
<evidence type="ECO:0000256" key="4">
    <source>
        <dbReference type="ARBA" id="ARBA00023136"/>
    </source>
</evidence>
<dbReference type="GO" id="GO:0016020">
    <property type="term" value="C:membrane"/>
    <property type="evidence" value="ECO:0007669"/>
    <property type="project" value="UniProtKB-SubCell"/>
</dbReference>
<feature type="transmembrane region" description="Helical" evidence="5">
    <location>
        <begin position="95"/>
        <end position="111"/>
    </location>
</feature>
<keyword evidence="8" id="KW-1185">Reference proteome</keyword>
<evidence type="ECO:0000313" key="7">
    <source>
        <dbReference type="EMBL" id="NME68285.1"/>
    </source>
</evidence>
<feature type="transmembrane region" description="Helical" evidence="5">
    <location>
        <begin position="131"/>
        <end position="148"/>
    </location>
</feature>
<evidence type="ECO:0000256" key="3">
    <source>
        <dbReference type="ARBA" id="ARBA00022989"/>
    </source>
</evidence>
<comment type="subcellular location">
    <subcellularLocation>
        <location evidence="1">Membrane</location>
        <topology evidence="1">Multi-pass membrane protein</topology>
    </subcellularLocation>
</comment>
<keyword evidence="4 5" id="KW-0472">Membrane</keyword>
<gene>
    <name evidence="7" type="ORF">HHU12_09965</name>
</gene>
<dbReference type="EMBL" id="JABANE010000021">
    <property type="protein sequence ID" value="NME68285.1"/>
    <property type="molecule type" value="Genomic_DNA"/>
</dbReference>